<dbReference type="Proteomes" id="UP001320326">
    <property type="component" value="Chromosome"/>
</dbReference>
<sequence length="225" mass="25942">MREPRFYVYKCVVDDGGAPCIDNNILSLTICKPYIRSTAREGDLIFAFGSNNETPNNRLVYIAEVGRKFSGGKYFELDEFKNRGDCIYERNQSGKLVRRTDAKFHDFPTAWISDLGEDGRYPKANALVASNFRYFGKAGTSSWKSTHPRLKELIEKLGQGHRVNFTQDLRSELLELKKGVWRRFPENKVLGRPMHTPDEHIDPDDGDVMKICNTRCYYIAKKCRL</sequence>
<dbReference type="KEGG" id="seme:MIZ01_1928"/>
<accession>A0AAN1XBK1</accession>
<dbReference type="RefSeq" id="WP_237246669.1">
    <property type="nucleotide sequence ID" value="NZ_AP023423.1"/>
</dbReference>
<dbReference type="AlphaFoldDB" id="A0AAN1XBK1"/>
<dbReference type="Pfam" id="PF18753">
    <property type="entry name" value="Nmad2"/>
    <property type="match status" value="1"/>
</dbReference>
<organism evidence="2 3">
    <name type="scientific">Sideroxyarcus emersonii</name>
    <dbReference type="NCBI Taxonomy" id="2764705"/>
    <lineage>
        <taxon>Bacteria</taxon>
        <taxon>Pseudomonadati</taxon>
        <taxon>Pseudomonadota</taxon>
        <taxon>Betaproteobacteria</taxon>
        <taxon>Nitrosomonadales</taxon>
        <taxon>Gallionellaceae</taxon>
        <taxon>Sideroxyarcus</taxon>
    </lineage>
</organism>
<feature type="domain" description="Nucleotide modification associated" evidence="1">
    <location>
        <begin position="4"/>
        <end position="173"/>
    </location>
</feature>
<evidence type="ECO:0000313" key="2">
    <source>
        <dbReference type="EMBL" id="BCK88127.1"/>
    </source>
</evidence>
<gene>
    <name evidence="2" type="ORF">MIZ01_1928</name>
</gene>
<evidence type="ECO:0000313" key="3">
    <source>
        <dbReference type="Proteomes" id="UP001320326"/>
    </source>
</evidence>
<proteinExistence type="predicted"/>
<keyword evidence="3" id="KW-1185">Reference proteome</keyword>
<evidence type="ECO:0000259" key="1">
    <source>
        <dbReference type="Pfam" id="PF18753"/>
    </source>
</evidence>
<name>A0AAN1XBK1_9PROT</name>
<dbReference type="InterPro" id="IPR041180">
    <property type="entry name" value="Nmad2"/>
</dbReference>
<dbReference type="EMBL" id="AP023423">
    <property type="protein sequence ID" value="BCK88127.1"/>
    <property type="molecule type" value="Genomic_DNA"/>
</dbReference>
<reference evidence="2 3" key="1">
    <citation type="journal article" date="2022" name="Int. J. Syst. Evol. Microbiol.">
        <title>&lt;i&gt;Sideroxyarcus emersonii&lt;/i&gt; gen. nov. sp. nov., a neutrophilic, microaerobic iron- and thiosulfate-oxidizing bacterium isolated from iron-rich wetland sediment.</title>
        <authorList>
            <person name="Kato S."/>
            <person name="Itoh T."/>
            <person name="Iino T."/>
            <person name="Ohkuma M."/>
        </authorList>
    </citation>
    <scope>NUCLEOTIDE SEQUENCE [LARGE SCALE GENOMIC DNA]</scope>
    <source>
        <strain evidence="2 3">MIZ01</strain>
    </source>
</reference>
<protein>
    <recommendedName>
        <fullName evidence="1">Nucleotide modification associated domain-containing protein</fullName>
    </recommendedName>
</protein>